<protein>
    <submittedName>
        <fullName evidence="2">Replication initiator protein</fullName>
    </submittedName>
</protein>
<name>A0A4V1F5E4_9VIRU</name>
<dbReference type="InterPro" id="IPR056906">
    <property type="entry name" value="ORF2/G2P_dom"/>
</dbReference>
<evidence type="ECO:0000259" key="1">
    <source>
        <dbReference type="Pfam" id="PF23343"/>
    </source>
</evidence>
<dbReference type="Pfam" id="PF23343">
    <property type="entry name" value="REP_ORF2-G2P"/>
    <property type="match status" value="1"/>
</dbReference>
<proteinExistence type="predicted"/>
<sequence length="300" mass="34293">MPCYGALTGYYSSRLNVSGRRSIVFDKRQSLTGVPILIPCGKCIGCRLTWRRQWAIRCMHEKRLHAASAFATLTYDDDHLPSPPSLSLSDLQLFMKRLRATRPAGLRFFACGEYGETTWRPHYHLLLFNTDFPDMRYWKDSASGDPLFRSAELSRLWPSGSNVIGSVTAKSAAYVAGYLTKKVGPAPALPVGFAPEFRVMSRRPGIGRLWLERFGPEAYRHDSVILDHHEVALPKYYDAVQAVVSTVVVDGRLRSPFDVHKSERRREGMLFNPEDRTKARMMTRELFELRKSQLFSREEE</sequence>
<dbReference type="EMBL" id="MK249164">
    <property type="protein sequence ID" value="QCQ84773.1"/>
    <property type="molecule type" value="Genomic_DNA"/>
</dbReference>
<dbReference type="Proteomes" id="UP000322966">
    <property type="component" value="Segment"/>
</dbReference>
<organism evidence="2">
    <name type="scientific">Blackfly microvirus SF02</name>
    <dbReference type="NCBI Taxonomy" id="2576452"/>
    <lineage>
        <taxon>Viruses</taxon>
        <taxon>Monodnaviria</taxon>
        <taxon>Sangervirae</taxon>
        <taxon>Phixviricota</taxon>
        <taxon>Malgrandaviricetes</taxon>
        <taxon>Petitvirales</taxon>
        <taxon>Microviridae</taxon>
        <taxon>Microvirus</taxon>
    </lineage>
</organism>
<reference evidence="2" key="1">
    <citation type="submission" date="2018-12" db="EMBL/GenBank/DDBJ databases">
        <title>Singled stranded DNA viruses identified in blackflies (Austrosimulium ungulatum) sampled in New Zealand.</title>
        <authorList>
            <person name="Kraberger S."/>
            <person name="Fontenele R.S."/>
            <person name="Schmidlin K."/>
            <person name="Walters M."/>
            <person name="Varsani A."/>
        </authorList>
    </citation>
    <scope>NUCLEOTIDE SEQUENCE [LARGE SCALE GENOMIC DNA]</scope>
    <source>
        <strain evidence="2">079</strain>
    </source>
</reference>
<evidence type="ECO:0000313" key="2">
    <source>
        <dbReference type="EMBL" id="QCQ84773.1"/>
    </source>
</evidence>
<accession>A0A4V1F5E4</accession>
<feature type="domain" description="Replication-associated protein ORF2/G2P" evidence="1">
    <location>
        <begin position="69"/>
        <end position="182"/>
    </location>
</feature>